<evidence type="ECO:0000256" key="8">
    <source>
        <dbReference type="SAM" id="MobiDB-lite"/>
    </source>
</evidence>
<keyword evidence="4" id="KW-0472">Membrane</keyword>
<evidence type="ECO:0000256" key="6">
    <source>
        <dbReference type="ARBA" id="ARBA00023329"/>
    </source>
</evidence>
<dbReference type="InterPro" id="IPR003124">
    <property type="entry name" value="WH2_dom"/>
</dbReference>
<comment type="subcellular location">
    <subcellularLocation>
        <location evidence="1">Cytoplasmic vesicle membrane</location>
    </subcellularLocation>
</comment>
<dbReference type="GO" id="GO:0071933">
    <property type="term" value="F:Arp2/3 complex binding"/>
    <property type="evidence" value="ECO:0007669"/>
    <property type="project" value="TreeGrafter"/>
</dbReference>
<reference evidence="10" key="2">
    <citation type="submission" date="2025-09" db="UniProtKB">
        <authorList>
            <consortium name="Ensembl"/>
        </authorList>
    </citation>
    <scope>IDENTIFICATION</scope>
</reference>
<name>A0A3Q2ZB92_HIPCM</name>
<dbReference type="GO" id="GO:0034314">
    <property type="term" value="P:Arp2/3 complex-mediated actin nucleation"/>
    <property type="evidence" value="ECO:0007669"/>
    <property type="project" value="TreeGrafter"/>
</dbReference>
<feature type="compositionally biased region" description="Basic and acidic residues" evidence="8">
    <location>
        <begin position="609"/>
        <end position="623"/>
    </location>
</feature>
<feature type="domain" description="WH2" evidence="9">
    <location>
        <begin position="684"/>
        <end position="701"/>
    </location>
</feature>
<dbReference type="GO" id="GO:0030659">
    <property type="term" value="C:cytoplasmic vesicle membrane"/>
    <property type="evidence" value="ECO:0007669"/>
    <property type="project" value="UniProtKB-SubCell"/>
</dbReference>
<keyword evidence="6" id="KW-0968">Cytoplasmic vesicle</keyword>
<dbReference type="Pfam" id="PF15920">
    <property type="entry name" value="WHAMM-JMY_N"/>
    <property type="match status" value="1"/>
</dbReference>
<evidence type="ECO:0000259" key="9">
    <source>
        <dbReference type="PROSITE" id="PS51082"/>
    </source>
</evidence>
<evidence type="ECO:0000256" key="1">
    <source>
        <dbReference type="ARBA" id="ARBA00004156"/>
    </source>
</evidence>
<evidence type="ECO:0000256" key="2">
    <source>
        <dbReference type="ARBA" id="ARBA00022490"/>
    </source>
</evidence>
<dbReference type="InterPro" id="IPR031738">
    <property type="entry name" value="JMY/WHAMM"/>
</dbReference>
<keyword evidence="2" id="KW-0963">Cytoplasm</keyword>
<evidence type="ECO:0000313" key="11">
    <source>
        <dbReference type="Proteomes" id="UP000264820"/>
    </source>
</evidence>
<evidence type="ECO:0000256" key="7">
    <source>
        <dbReference type="SAM" id="Coils"/>
    </source>
</evidence>
<dbReference type="PANTHER" id="PTHR23330">
    <property type="entry name" value="P300 TRANSCRIPTIONAL COFACTOR JMY-RELATED"/>
    <property type="match status" value="1"/>
</dbReference>
<evidence type="ECO:0000256" key="5">
    <source>
        <dbReference type="ARBA" id="ARBA00023203"/>
    </source>
</evidence>
<dbReference type="GeneTree" id="ENSGT00510000046704"/>
<feature type="compositionally biased region" description="Pro residues" evidence="8">
    <location>
        <begin position="584"/>
        <end position="604"/>
    </location>
</feature>
<sequence length="745" mass="84781">LSFKIENAFICERPDSLDGWVAIKSNIFEEPEVFKLGFIVQWNVIECKFAVTCHNRTLQRRNRKEEFSLTGEHQSSWAGLFSVSDLKHIHQQLMCVSDVLAPCFPDLSEFEDGSVWDLLFPSRKYGSDDERRLSDAPCRKLEKYLSTAIDVCGRTIVLDTLFYQDERDVDDYFENLQELKRKSMHDEMSRAKGHLRQLLQSHGGADRMVTLLAIYAQEDEAYQDLLTEATAFFQYLLQPFRDMRELACLYKMEILKSLEFDDLGPKRIEALEGEAEEWRAKAEDAVVSIQDITVTYFAQTSKALAGMVKQMEEDKHRFGTAAWASAAPRLEKLRFLLAKEALQHMRSTEMCLNSKKASIKKEQDQQQDTVDRLELQFYGTQLELYNTKFEILKNEEQLLVTQTDTLRRQIKELKEEVVYYDVCEDPEELHSMVDTGLHHTEPPAIRQLKKRLQNLETKRGNICARRAYLRNKKVPRVNIKNAQSVVTLSVFNICLFVLLLISPKKRPGQYVLKSRRSPTESSCPSQPLSIISLGPPSSSDGLPSIRPAPRRKTLPVKAQPRDVSVQIYPSPPPPLSGKTSTVPSTPPPPPPLPPPLRPPPPPPSSFSTSREDKPMPLSDREEPPFPPSSFFLSFLLWRMKVVNKRLICVVAIGPMDEVLASLQRGQIRLRKAPAPGIPPPSGDQRSSLMSAIRQGVTLKKVRCSTQDNELERHIKAAMMRMKKVSADSDDEDKGDEDAHSGDWDS</sequence>
<dbReference type="STRING" id="109280.ENSHCOP00000028245"/>
<feature type="compositionally biased region" description="Basic and acidic residues" evidence="8">
    <location>
        <begin position="736"/>
        <end position="745"/>
    </location>
</feature>
<keyword evidence="5" id="KW-0009">Actin-binding</keyword>
<dbReference type="Gene3D" id="6.10.280.150">
    <property type="match status" value="1"/>
</dbReference>
<evidence type="ECO:0000256" key="4">
    <source>
        <dbReference type="ARBA" id="ARBA00023136"/>
    </source>
</evidence>
<reference evidence="10" key="1">
    <citation type="submission" date="2025-08" db="UniProtKB">
        <authorList>
            <consortium name="Ensembl"/>
        </authorList>
    </citation>
    <scope>IDENTIFICATION</scope>
</reference>
<dbReference type="GO" id="GO:0003779">
    <property type="term" value="F:actin binding"/>
    <property type="evidence" value="ECO:0007669"/>
    <property type="project" value="UniProtKB-KW"/>
</dbReference>
<protein>
    <submittedName>
        <fullName evidence="10">WASP homolog associated with actin, golgi membranes and microtubules</fullName>
    </submittedName>
</protein>
<feature type="compositionally biased region" description="Low complexity" evidence="8">
    <location>
        <begin position="524"/>
        <end position="545"/>
    </location>
</feature>
<dbReference type="OMA" id="IQFYEIQ"/>
<dbReference type="GO" id="GO:0033116">
    <property type="term" value="C:endoplasmic reticulum-Golgi intermediate compartment membrane"/>
    <property type="evidence" value="ECO:0007669"/>
    <property type="project" value="TreeGrafter"/>
</dbReference>
<dbReference type="Proteomes" id="UP000264820">
    <property type="component" value="Unplaced"/>
</dbReference>
<feature type="region of interest" description="Disordered" evidence="8">
    <location>
        <begin position="512"/>
        <end position="623"/>
    </location>
</feature>
<dbReference type="Pfam" id="PF15871">
    <property type="entry name" value="JMY"/>
    <property type="match status" value="1"/>
</dbReference>
<proteinExistence type="predicted"/>
<feature type="coiled-coil region" evidence="7">
    <location>
        <begin position="356"/>
        <end position="416"/>
    </location>
</feature>
<keyword evidence="11" id="KW-1185">Reference proteome</keyword>
<dbReference type="GO" id="GO:0006888">
    <property type="term" value="P:endoplasmic reticulum to Golgi vesicle-mediated transport"/>
    <property type="evidence" value="ECO:0007669"/>
    <property type="project" value="TreeGrafter"/>
</dbReference>
<keyword evidence="3 7" id="KW-0175">Coiled coil</keyword>
<dbReference type="PROSITE" id="PS51082">
    <property type="entry name" value="WH2"/>
    <property type="match status" value="1"/>
</dbReference>
<dbReference type="AlphaFoldDB" id="A0A3Q2ZB92"/>
<feature type="region of interest" description="Disordered" evidence="8">
    <location>
        <begin position="721"/>
        <end position="745"/>
    </location>
</feature>
<organism evidence="10 11">
    <name type="scientific">Hippocampus comes</name>
    <name type="common">Tiger tail seahorse</name>
    <dbReference type="NCBI Taxonomy" id="109280"/>
    <lineage>
        <taxon>Eukaryota</taxon>
        <taxon>Metazoa</taxon>
        <taxon>Chordata</taxon>
        <taxon>Craniata</taxon>
        <taxon>Vertebrata</taxon>
        <taxon>Euteleostomi</taxon>
        <taxon>Actinopterygii</taxon>
        <taxon>Neopterygii</taxon>
        <taxon>Teleostei</taxon>
        <taxon>Neoteleostei</taxon>
        <taxon>Acanthomorphata</taxon>
        <taxon>Syngnathiaria</taxon>
        <taxon>Syngnathiformes</taxon>
        <taxon>Syngnathoidei</taxon>
        <taxon>Syngnathidae</taxon>
        <taxon>Hippocampus</taxon>
    </lineage>
</organism>
<dbReference type="InterPro" id="IPR031808">
    <property type="entry name" value="JMY/WHAMM_N"/>
</dbReference>
<evidence type="ECO:0000256" key="3">
    <source>
        <dbReference type="ARBA" id="ARBA00023054"/>
    </source>
</evidence>
<dbReference type="SMART" id="SM00246">
    <property type="entry name" value="WH2"/>
    <property type="match status" value="1"/>
</dbReference>
<dbReference type="PANTHER" id="PTHR23330:SF6">
    <property type="entry name" value="WASP HOMOLOG-ASSOCIATED PROTEIN WITH ACTIN, MEMBRANES AND MICROTUBULES"/>
    <property type="match status" value="1"/>
</dbReference>
<accession>A0A3Q2ZB92</accession>
<evidence type="ECO:0000313" key="10">
    <source>
        <dbReference type="Ensembl" id="ENSHCOP00000028245.1"/>
    </source>
</evidence>
<dbReference type="Ensembl" id="ENSHCOT00000025181.1">
    <property type="protein sequence ID" value="ENSHCOP00000028245.1"/>
    <property type="gene ID" value="ENSHCOG00000020763.1"/>
</dbReference>